<feature type="domain" description="Glutamyl/glutaminyl-tRNA synthetase class Ib catalytic" evidence="9">
    <location>
        <begin position="6"/>
        <end position="239"/>
    </location>
</feature>
<dbReference type="HAMAP" id="MF_01428">
    <property type="entry name" value="Glu_Q_tRNA_synth"/>
    <property type="match status" value="1"/>
</dbReference>
<feature type="binding site" evidence="7">
    <location>
        <position position="116"/>
    </location>
    <ligand>
        <name>Zn(2+)</name>
        <dbReference type="ChEBI" id="CHEBI:29105"/>
    </ligand>
</feature>
<sequence>MHYIGRFAPSPSGDLHFGSLVTAIGSYLQAKSQHGTWLVRIEDIDPPREIAGASKRILSVLESFGLYWDDQVLYQSDCHERYREIIHQLLTSHHAYYCDCTRQRIQSLGGFYDQHCRNLHLTPDTSSQPLAIRYLQNNPVYQFSDKLRGLQQVNKKLAEEDFVILRRDGLFAYNLAVVLDDHYQGVTEIVRGADLLEPTVRQIAFFRHFQWKVPDFIHLPLALNSDGSKLSKQNHALPVSGQPVVQTLGRVLEFLNQSLPENWQDGTKEQLLDWAIKHWDLTRVPKQDQYLTTNL</sequence>
<keyword evidence="1 7" id="KW-0436">Ligase</keyword>
<dbReference type="PANTHER" id="PTHR43311">
    <property type="entry name" value="GLUTAMATE--TRNA LIGASE"/>
    <property type="match status" value="1"/>
</dbReference>
<keyword evidence="2 7" id="KW-0479">Metal-binding</keyword>
<dbReference type="Proteomes" id="UP000501168">
    <property type="component" value="Chromosome"/>
</dbReference>
<evidence type="ECO:0000313" key="11">
    <source>
        <dbReference type="Proteomes" id="UP000501168"/>
    </source>
</evidence>
<feature type="binding site" evidence="7">
    <location>
        <position position="173"/>
    </location>
    <ligand>
        <name>L-glutamate</name>
        <dbReference type="ChEBI" id="CHEBI:29985"/>
    </ligand>
</feature>
<comment type="function">
    <text evidence="7">Catalyzes the tRNA-independent activation of glutamate in presence of ATP and the subsequent transfer of glutamate onto a tRNA(Asp). Glutamate is transferred on the 2-amino-5-(4,5-dihydroxy-2-cyclopenten-1-yl) moiety of the queuosine in the wobble position of the QUC anticodon.</text>
</comment>
<dbReference type="RefSeq" id="WP_166915032.1">
    <property type="nucleotide sequence ID" value="NZ_CP050253.1"/>
</dbReference>
<dbReference type="GO" id="GO:0006400">
    <property type="term" value="P:tRNA modification"/>
    <property type="evidence" value="ECO:0007669"/>
    <property type="project" value="InterPro"/>
</dbReference>
<dbReference type="Gene3D" id="3.40.50.620">
    <property type="entry name" value="HUPs"/>
    <property type="match status" value="1"/>
</dbReference>
<protein>
    <recommendedName>
        <fullName evidence="7">Glutamyl-Q tRNA(Asp) synthetase</fullName>
        <shortName evidence="7">Glu-Q-RSs</shortName>
        <ecNumber evidence="7">6.1.1.-</ecNumber>
    </recommendedName>
</protein>
<evidence type="ECO:0000256" key="6">
    <source>
        <dbReference type="ARBA" id="ARBA00023146"/>
    </source>
</evidence>
<dbReference type="InterPro" id="IPR022380">
    <property type="entry name" value="Glu-Q_tRNA(Asp)_Synthase"/>
</dbReference>
<keyword evidence="4 7" id="KW-0862">Zinc</keyword>
<dbReference type="EC" id="6.1.1.-" evidence="7"/>
<dbReference type="PANTHER" id="PTHR43311:SF1">
    <property type="entry name" value="GLUTAMYL-Q TRNA(ASP) SYNTHETASE"/>
    <property type="match status" value="1"/>
</dbReference>
<dbReference type="InParanoid" id="A0A6G9I9E9"/>
<feature type="binding site" evidence="7">
    <location>
        <position position="112"/>
    </location>
    <ligand>
        <name>Zn(2+)</name>
        <dbReference type="ChEBI" id="CHEBI:29105"/>
    </ligand>
</feature>
<proteinExistence type="inferred from homology"/>
<reference evidence="10 11" key="1">
    <citation type="submission" date="2020-03" db="EMBL/GenBank/DDBJ databases">
        <title>Complete genome sequence of Orbus sp. IPMB12 (BCRC 80908).</title>
        <authorList>
            <person name="Lo W.-S."/>
            <person name="Chang T.-H."/>
            <person name="Kuo C.-H."/>
        </authorList>
    </citation>
    <scope>NUCLEOTIDE SEQUENCE [LARGE SCALE GENOMIC DNA]</scope>
    <source>
        <strain evidence="10 11">IPMB12</strain>
    </source>
</reference>
<dbReference type="InterPro" id="IPR049940">
    <property type="entry name" value="GluQ/Sye"/>
</dbReference>
<dbReference type="GO" id="GO:0008270">
    <property type="term" value="F:zinc ion binding"/>
    <property type="evidence" value="ECO:0007669"/>
    <property type="project" value="UniProtKB-UniRule"/>
</dbReference>
<feature type="binding site" evidence="7">
    <location>
        <position position="191"/>
    </location>
    <ligand>
        <name>L-glutamate</name>
        <dbReference type="ChEBI" id="CHEBI:29985"/>
    </ligand>
</feature>
<evidence type="ECO:0000313" key="10">
    <source>
        <dbReference type="EMBL" id="QIQ20843.1"/>
    </source>
</evidence>
<dbReference type="FunCoup" id="A0A6G9I9E9">
    <property type="interactions" value="45"/>
</dbReference>
<keyword evidence="11" id="KW-1185">Reference proteome</keyword>
<keyword evidence="6 7" id="KW-0030">Aminoacyl-tRNA synthetase</keyword>
<evidence type="ECO:0000256" key="3">
    <source>
        <dbReference type="ARBA" id="ARBA00022741"/>
    </source>
</evidence>
<dbReference type="AlphaFoldDB" id="A0A6G9I9E9"/>
<dbReference type="PRINTS" id="PR00987">
    <property type="entry name" value="TRNASYNTHGLU"/>
</dbReference>
<dbReference type="NCBIfam" id="TIGR03838">
    <property type="entry name" value="queuosine_YadB"/>
    <property type="match status" value="1"/>
</dbReference>
<dbReference type="InterPro" id="IPR014729">
    <property type="entry name" value="Rossmann-like_a/b/a_fold"/>
</dbReference>
<feature type="binding site" evidence="7">
    <location>
        <position position="232"/>
    </location>
    <ligand>
        <name>ATP</name>
        <dbReference type="ChEBI" id="CHEBI:30616"/>
    </ligand>
</feature>
<comment type="similarity">
    <text evidence="7">Belongs to the class-I aminoacyl-tRNA synthetase family. GluQ subfamily.</text>
</comment>
<dbReference type="Pfam" id="PF00749">
    <property type="entry name" value="tRNA-synt_1c"/>
    <property type="match status" value="1"/>
</dbReference>
<dbReference type="GO" id="GO:0006424">
    <property type="term" value="P:glutamyl-tRNA aminoacylation"/>
    <property type="evidence" value="ECO:0007669"/>
    <property type="project" value="InterPro"/>
</dbReference>
<feature type="binding site" evidence="7">
    <location>
        <position position="42"/>
    </location>
    <ligand>
        <name>L-glutamate</name>
        <dbReference type="ChEBI" id="CHEBI:29985"/>
    </ligand>
</feature>
<feature type="binding site" evidence="7">
    <location>
        <begin position="6"/>
        <end position="10"/>
    </location>
    <ligand>
        <name>L-glutamate</name>
        <dbReference type="ChEBI" id="CHEBI:29985"/>
    </ligand>
</feature>
<keyword evidence="3 7" id="KW-0547">Nucleotide-binding</keyword>
<keyword evidence="8" id="KW-0648">Protein biosynthesis</keyword>
<keyword evidence="5 7" id="KW-0067">ATP-binding</keyword>
<name>A0A6G9I9E9_9GAMM</name>
<evidence type="ECO:0000256" key="8">
    <source>
        <dbReference type="RuleBase" id="RU363037"/>
    </source>
</evidence>
<dbReference type="FunFam" id="3.40.50.620:FF:000093">
    <property type="entry name" value="Glutamyl-Q tRNA(Asp) synthetase"/>
    <property type="match status" value="1"/>
</dbReference>
<accession>A0A6G9I9E9</accession>
<dbReference type="InterPro" id="IPR000924">
    <property type="entry name" value="Glu/Gln-tRNA-synth"/>
</dbReference>
<organism evidence="10 11">
    <name type="scientific">Zophobihabitans entericus</name>
    <dbReference type="NCBI Taxonomy" id="1635327"/>
    <lineage>
        <taxon>Bacteria</taxon>
        <taxon>Pseudomonadati</taxon>
        <taxon>Pseudomonadota</taxon>
        <taxon>Gammaproteobacteria</taxon>
        <taxon>Orbales</taxon>
        <taxon>Orbaceae</taxon>
        <taxon>Zophobihabitans</taxon>
    </lineage>
</organism>
<feature type="short sequence motif" description="'HIGH' region" evidence="7">
    <location>
        <begin position="9"/>
        <end position="19"/>
    </location>
</feature>
<evidence type="ECO:0000256" key="5">
    <source>
        <dbReference type="ARBA" id="ARBA00022840"/>
    </source>
</evidence>
<dbReference type="InterPro" id="IPR020058">
    <property type="entry name" value="Glu/Gln-tRNA-synth_Ib_cat-dom"/>
</dbReference>
<feature type="binding site" evidence="7">
    <location>
        <position position="98"/>
    </location>
    <ligand>
        <name>Zn(2+)</name>
        <dbReference type="ChEBI" id="CHEBI:29105"/>
    </ligand>
</feature>
<dbReference type="NCBIfam" id="NF004314">
    <property type="entry name" value="PRK05710.1-3"/>
    <property type="match status" value="1"/>
</dbReference>
<gene>
    <name evidence="10" type="primary">gluQRS</name>
    <name evidence="7" type="synonym">gluQ</name>
    <name evidence="10" type="ORF">IPMB12_03610</name>
</gene>
<evidence type="ECO:0000259" key="9">
    <source>
        <dbReference type="Pfam" id="PF00749"/>
    </source>
</evidence>
<evidence type="ECO:0000256" key="1">
    <source>
        <dbReference type="ARBA" id="ARBA00022598"/>
    </source>
</evidence>
<dbReference type="GO" id="GO:0005829">
    <property type="term" value="C:cytosol"/>
    <property type="evidence" value="ECO:0007669"/>
    <property type="project" value="TreeGrafter"/>
</dbReference>
<dbReference type="NCBIfam" id="NF004312">
    <property type="entry name" value="PRK05710.1-1"/>
    <property type="match status" value="1"/>
</dbReference>
<feature type="binding site" evidence="7">
    <location>
        <position position="100"/>
    </location>
    <ligand>
        <name>Zn(2+)</name>
        <dbReference type="ChEBI" id="CHEBI:29105"/>
    </ligand>
</feature>
<evidence type="ECO:0000256" key="2">
    <source>
        <dbReference type="ARBA" id="ARBA00022723"/>
    </source>
</evidence>
<comment type="cofactor">
    <cofactor evidence="7">
        <name>Zn(2+)</name>
        <dbReference type="ChEBI" id="CHEBI:29105"/>
    </cofactor>
    <text evidence="7">Binds 1 zinc ion per subunit.</text>
</comment>
<evidence type="ECO:0000256" key="7">
    <source>
        <dbReference type="HAMAP-Rule" id="MF_01428"/>
    </source>
</evidence>
<dbReference type="SUPFAM" id="SSF52374">
    <property type="entry name" value="Nucleotidylyl transferase"/>
    <property type="match status" value="1"/>
</dbReference>
<feature type="short sequence motif" description="'KMSKS' region" evidence="7">
    <location>
        <begin position="229"/>
        <end position="233"/>
    </location>
</feature>
<evidence type="ECO:0000256" key="4">
    <source>
        <dbReference type="ARBA" id="ARBA00022833"/>
    </source>
</evidence>
<dbReference type="EMBL" id="CP050253">
    <property type="protein sequence ID" value="QIQ20843.1"/>
    <property type="molecule type" value="Genomic_DNA"/>
</dbReference>
<dbReference type="GO" id="GO:0005524">
    <property type="term" value="F:ATP binding"/>
    <property type="evidence" value="ECO:0007669"/>
    <property type="project" value="UniProtKB-KW"/>
</dbReference>
<dbReference type="GO" id="GO:0004818">
    <property type="term" value="F:glutamate-tRNA ligase activity"/>
    <property type="evidence" value="ECO:0007669"/>
    <property type="project" value="TreeGrafter"/>
</dbReference>
<dbReference type="KEGG" id="orb:IPMB12_03610"/>